<comment type="similarity">
    <text evidence="3 13">Belongs to the peptidase C12 family.</text>
</comment>
<feature type="active site" description="Proton donor" evidence="13">
    <location>
        <position position="741"/>
    </location>
</feature>
<dbReference type="PROSITE" id="PS00216">
    <property type="entry name" value="SUGAR_TRANSPORT_1"/>
    <property type="match status" value="1"/>
</dbReference>
<dbReference type="GO" id="GO:0022857">
    <property type="term" value="F:transmembrane transporter activity"/>
    <property type="evidence" value="ECO:0007669"/>
    <property type="project" value="InterPro"/>
</dbReference>
<dbReference type="InterPro" id="IPR005829">
    <property type="entry name" value="Sugar_transporter_CS"/>
</dbReference>
<feature type="transmembrane region" description="Helical" evidence="15">
    <location>
        <begin position="328"/>
        <end position="350"/>
    </location>
</feature>
<comment type="caution">
    <text evidence="18">The sequence shown here is derived from an EMBL/GenBank/DDBJ whole genome shotgun (WGS) entry which is preliminary data.</text>
</comment>
<reference evidence="18" key="2">
    <citation type="submission" date="2020-08" db="EMBL/GenBank/DDBJ databases">
        <title>Draft Genome Sequence of Cumin Blight Pathogen Alternaria burnsii.</title>
        <authorList>
            <person name="Feng Z."/>
        </authorList>
    </citation>
    <scope>NUCLEOTIDE SEQUENCE</scope>
    <source>
        <strain evidence="18">CBS107.38</strain>
    </source>
</reference>
<evidence type="ECO:0000256" key="10">
    <source>
        <dbReference type="ARBA" id="ARBA00022807"/>
    </source>
</evidence>
<feature type="site" description="Important for enzyme activity" evidence="13">
    <location>
        <position position="758"/>
    </location>
</feature>
<evidence type="ECO:0000256" key="9">
    <source>
        <dbReference type="ARBA" id="ARBA00022801"/>
    </source>
</evidence>
<feature type="compositionally biased region" description="Polar residues" evidence="14">
    <location>
        <begin position="13"/>
        <end position="23"/>
    </location>
</feature>
<dbReference type="EC" id="3.4.19.12" evidence="4 13"/>
<evidence type="ECO:0000256" key="11">
    <source>
        <dbReference type="ARBA" id="ARBA00022989"/>
    </source>
</evidence>
<feature type="site" description="Transition state stabilizer" evidence="13">
    <location>
        <position position="660"/>
    </location>
</feature>
<feature type="transmembrane region" description="Helical" evidence="15">
    <location>
        <begin position="211"/>
        <end position="233"/>
    </location>
</feature>
<dbReference type="Gene3D" id="3.40.532.10">
    <property type="entry name" value="Peptidase C12, ubiquitin carboxyl-terminal hydrolase"/>
    <property type="match status" value="1"/>
</dbReference>
<feature type="transmembrane region" description="Helical" evidence="15">
    <location>
        <begin position="53"/>
        <end position="73"/>
    </location>
</feature>
<dbReference type="PRINTS" id="PR00707">
    <property type="entry name" value="UBCTHYDRLASE"/>
</dbReference>
<dbReference type="Gene3D" id="1.20.1250.20">
    <property type="entry name" value="MFS general substrate transporter like domains"/>
    <property type="match status" value="1"/>
</dbReference>
<evidence type="ECO:0000259" key="16">
    <source>
        <dbReference type="PROSITE" id="PS50850"/>
    </source>
</evidence>
<dbReference type="PANTHER" id="PTHR23501">
    <property type="entry name" value="MAJOR FACILITATOR SUPERFAMILY"/>
    <property type="match status" value="1"/>
</dbReference>
<evidence type="ECO:0000256" key="3">
    <source>
        <dbReference type="ARBA" id="ARBA00009326"/>
    </source>
</evidence>
<dbReference type="GO" id="GO:0005886">
    <property type="term" value="C:plasma membrane"/>
    <property type="evidence" value="ECO:0007669"/>
    <property type="project" value="TreeGrafter"/>
</dbReference>
<keyword evidence="5" id="KW-0813">Transport</keyword>
<dbReference type="InterPro" id="IPR020846">
    <property type="entry name" value="MFS_dom"/>
</dbReference>
<dbReference type="PANTHER" id="PTHR23501:SF109">
    <property type="entry name" value="MAJOR FACILITATOR SUPERFAMILY (MFS) PROFILE DOMAIN-CONTAINING PROTEIN-RELATED"/>
    <property type="match status" value="1"/>
</dbReference>
<feature type="active site" description="Nucleophile" evidence="13">
    <location>
        <position position="666"/>
    </location>
</feature>
<keyword evidence="10 13" id="KW-0788">Thiol protease</keyword>
<proteinExistence type="inferred from homology"/>
<dbReference type="InterPro" id="IPR001578">
    <property type="entry name" value="Peptidase_C12_UCH"/>
</dbReference>
<dbReference type="GO" id="GO:0004843">
    <property type="term" value="F:cysteine-type deubiquitinase activity"/>
    <property type="evidence" value="ECO:0007669"/>
    <property type="project" value="UniProtKB-UniRule"/>
</dbReference>
<dbReference type="FunFam" id="3.40.532.10:FF:000006">
    <property type="entry name" value="Ubiquitin carboxyl-terminal hydrolase"/>
    <property type="match status" value="1"/>
</dbReference>
<keyword evidence="12 15" id="KW-0472">Membrane</keyword>
<comment type="catalytic activity">
    <reaction evidence="1 13">
        <text>Thiol-dependent hydrolysis of ester, thioester, amide, peptide and isopeptide bonds formed by the C-terminal Gly of ubiquitin (a 76-residue protein attached to proteins as an intracellular targeting signal).</text>
        <dbReference type="EC" id="3.4.19.12"/>
    </reaction>
</comment>
<keyword evidence="8 13" id="KW-0833">Ubl conjugation pathway</keyword>
<dbReference type="Pfam" id="PF01088">
    <property type="entry name" value="Peptidase_C12"/>
    <property type="match status" value="1"/>
</dbReference>
<evidence type="ECO:0000256" key="1">
    <source>
        <dbReference type="ARBA" id="ARBA00000707"/>
    </source>
</evidence>
<feature type="transmembrane region" description="Helical" evidence="15">
    <location>
        <begin position="287"/>
        <end position="307"/>
    </location>
</feature>
<feature type="domain" description="Major facilitator superfamily (MFS) profile" evidence="16">
    <location>
        <begin position="57"/>
        <end position="530"/>
    </location>
</feature>
<dbReference type="SUPFAM" id="SSF54001">
    <property type="entry name" value="Cysteine proteinases"/>
    <property type="match status" value="1"/>
</dbReference>
<evidence type="ECO:0000256" key="12">
    <source>
        <dbReference type="ARBA" id="ARBA00023136"/>
    </source>
</evidence>
<evidence type="ECO:0000256" key="6">
    <source>
        <dbReference type="ARBA" id="ARBA00022670"/>
    </source>
</evidence>
<feature type="transmembrane region" description="Helical" evidence="15">
    <location>
        <begin position="122"/>
        <end position="141"/>
    </location>
</feature>
<dbReference type="Proteomes" id="UP000596902">
    <property type="component" value="Unassembled WGS sequence"/>
</dbReference>
<evidence type="ECO:0000256" key="5">
    <source>
        <dbReference type="ARBA" id="ARBA00022448"/>
    </source>
</evidence>
<dbReference type="InterPro" id="IPR010573">
    <property type="entry name" value="MFS_Str1/Tri12-like"/>
</dbReference>
<dbReference type="CDD" id="cd09616">
    <property type="entry name" value="Peptidase_C12_UCH_L1_L3"/>
    <property type="match status" value="1"/>
</dbReference>
<dbReference type="Pfam" id="PF06609">
    <property type="entry name" value="TRI12"/>
    <property type="match status" value="1"/>
</dbReference>
<evidence type="ECO:0000256" key="4">
    <source>
        <dbReference type="ARBA" id="ARBA00012759"/>
    </source>
</evidence>
<evidence type="ECO:0000259" key="17">
    <source>
        <dbReference type="PROSITE" id="PS52048"/>
    </source>
</evidence>
<evidence type="ECO:0000256" key="8">
    <source>
        <dbReference type="ARBA" id="ARBA00022786"/>
    </source>
</evidence>
<comment type="subcellular location">
    <subcellularLocation>
        <location evidence="2">Membrane</location>
        <topology evidence="2">Multi-pass membrane protein</topology>
    </subcellularLocation>
</comment>
<dbReference type="CDD" id="cd06179">
    <property type="entry name" value="MFS_TRI12_like"/>
    <property type="match status" value="1"/>
</dbReference>
<organism evidence="18 19">
    <name type="scientific">Alternaria burnsii</name>
    <dbReference type="NCBI Taxonomy" id="1187904"/>
    <lineage>
        <taxon>Eukaryota</taxon>
        <taxon>Fungi</taxon>
        <taxon>Dikarya</taxon>
        <taxon>Ascomycota</taxon>
        <taxon>Pezizomycotina</taxon>
        <taxon>Dothideomycetes</taxon>
        <taxon>Pleosporomycetidae</taxon>
        <taxon>Pleosporales</taxon>
        <taxon>Pleosporineae</taxon>
        <taxon>Pleosporaceae</taxon>
        <taxon>Alternaria</taxon>
        <taxon>Alternaria sect. Alternaria</taxon>
    </lineage>
</organism>
<feature type="transmembrane region" description="Helical" evidence="15">
    <location>
        <begin position="93"/>
        <end position="110"/>
    </location>
</feature>
<dbReference type="GeneID" id="62200575"/>
<evidence type="ECO:0000256" key="7">
    <source>
        <dbReference type="ARBA" id="ARBA00022692"/>
    </source>
</evidence>
<dbReference type="EMBL" id="JAAABM010000002">
    <property type="protein sequence ID" value="KAF7680699.1"/>
    <property type="molecule type" value="Genomic_DNA"/>
</dbReference>
<keyword evidence="19" id="KW-1185">Reference proteome</keyword>
<evidence type="ECO:0000256" key="2">
    <source>
        <dbReference type="ARBA" id="ARBA00004141"/>
    </source>
</evidence>
<feature type="domain" description="UCH catalytic" evidence="17">
    <location>
        <begin position="577"/>
        <end position="805"/>
    </location>
</feature>
<evidence type="ECO:0000256" key="13">
    <source>
        <dbReference type="PROSITE-ProRule" id="PRU01393"/>
    </source>
</evidence>
<sequence>MAEEKQYREEVTTDPSLTHQHTASSHGLHHDHVAQEALGGHTADLGKSYFTSINFIGTVVATCLAQISGYLGWVLPANTLSLINAAIGPSPDIIWVGISWTAGFAIGFTLVGRLSDIFGRRWFFICSSILGLVGNIIGASAQSINMLIATNSINGLAAAGQLSFHIILGELVPNSLRGPVNAFVLSTSVPFAVFGPPVARSLYQTTELQWRWCYILGCIVNVLAIVLYFFFYFPPTYEMLHVGGKSKLKQLKTLDWVGIALFSTGLVVFLIGMNWGGSAYPWKSGHVLGALFAGFGTLVAFCFWEAYAPRLEYPLIPLRLFRNIQYDANVACASLAAIVYYANSIIWPTMVSSLFTTDITKIGWLSCAVGGGLLLGQILGGAGVRYLPRMKIQMTVAAVITTAFVAAVAASNETTEDRTTALLLIGTIAAGYIENLTLSSTAYLWDPADIGLVTGVMGAIRTGLSAIATSMYSSILATESAKYIPQKVMPAALAAGLPETSLPALLTSITLGDFSAVPGISPAIIAATGQAVKSAYALSFRTAVGTSNKIAKQSQRVKGRMKMSIPDSESVQHYNKHFIPLESNPDVFTELAHKLGLSTSLGFQDVLSIDDPELLGFLSRPVLALILVFPTTEAYEKRAQDEDAKLEELHSSGDVVFFKQTINNACGLYAILHAICNGEARQKIDEVSIIAQLLEASLAPDIDGLAQALEENKALEVAYAGVASKGDTEAPLNAEDEVEYHYIAFAKSSKDNHLYQLDGDRKCPLDLGALTADEDVLSERCLSVIRGMMASEDENLNFSLMALTEHAEM</sequence>
<dbReference type="RefSeq" id="XP_038790689.1">
    <property type="nucleotide sequence ID" value="XM_038927397.1"/>
</dbReference>
<name>A0A8H7BAL7_9PLEO</name>
<feature type="compositionally biased region" description="Basic and acidic residues" evidence="14">
    <location>
        <begin position="1"/>
        <end position="11"/>
    </location>
</feature>
<protein>
    <recommendedName>
        <fullName evidence="4 13">ubiquitinyl hydrolase 1</fullName>
        <ecNumber evidence="4 13">3.4.19.12</ecNumber>
    </recommendedName>
</protein>
<feature type="region of interest" description="Disordered" evidence="14">
    <location>
        <begin position="1"/>
        <end position="23"/>
    </location>
</feature>
<dbReference type="InterPro" id="IPR053791">
    <property type="entry name" value="MFS_Tri12-like"/>
</dbReference>
<keyword evidence="7 15" id="KW-0812">Transmembrane</keyword>
<keyword evidence="11 15" id="KW-1133">Transmembrane helix</keyword>
<dbReference type="GO" id="GO:0006511">
    <property type="term" value="P:ubiquitin-dependent protein catabolic process"/>
    <property type="evidence" value="ECO:0007669"/>
    <property type="project" value="UniProtKB-UniRule"/>
</dbReference>
<keyword evidence="9 13" id="KW-0378">Hydrolase</keyword>
<dbReference type="AlphaFoldDB" id="A0A8H7BAL7"/>
<evidence type="ECO:0000313" key="19">
    <source>
        <dbReference type="Proteomes" id="UP000596902"/>
    </source>
</evidence>
<dbReference type="InterPro" id="IPR038765">
    <property type="entry name" value="Papain-like_cys_pep_sf"/>
</dbReference>
<evidence type="ECO:0000256" key="15">
    <source>
        <dbReference type="SAM" id="Phobius"/>
    </source>
</evidence>
<feature type="transmembrane region" description="Helical" evidence="15">
    <location>
        <begin position="362"/>
        <end position="380"/>
    </location>
</feature>
<dbReference type="PROSITE" id="PS52048">
    <property type="entry name" value="UCH_DOMAIN"/>
    <property type="match status" value="1"/>
</dbReference>
<feature type="transmembrane region" description="Helical" evidence="15">
    <location>
        <begin position="180"/>
        <end position="199"/>
    </location>
</feature>
<dbReference type="PROSITE" id="PS50850">
    <property type="entry name" value="MFS"/>
    <property type="match status" value="1"/>
</dbReference>
<feature type="transmembrane region" description="Helical" evidence="15">
    <location>
        <begin position="392"/>
        <end position="410"/>
    </location>
</feature>
<dbReference type="InterPro" id="IPR036959">
    <property type="entry name" value="Peptidase_C12_UCH_sf"/>
</dbReference>
<keyword evidence="6 13" id="KW-0645">Protease</keyword>
<gene>
    <name evidence="18" type="ORF">GT037_002350</name>
</gene>
<feature type="transmembrane region" description="Helical" evidence="15">
    <location>
        <begin position="254"/>
        <end position="275"/>
    </location>
</feature>
<dbReference type="InterPro" id="IPR036259">
    <property type="entry name" value="MFS_trans_sf"/>
</dbReference>
<evidence type="ECO:0000313" key="18">
    <source>
        <dbReference type="EMBL" id="KAF7680699.1"/>
    </source>
</evidence>
<dbReference type="SUPFAM" id="SSF103473">
    <property type="entry name" value="MFS general substrate transporter"/>
    <property type="match status" value="1"/>
</dbReference>
<accession>A0A8H7BAL7</accession>
<reference evidence="18" key="1">
    <citation type="submission" date="2020-01" db="EMBL/GenBank/DDBJ databases">
        <authorList>
            <person name="Feng Z.H.Z."/>
        </authorList>
    </citation>
    <scope>NUCLEOTIDE SEQUENCE</scope>
    <source>
        <strain evidence="18">CBS107.38</strain>
    </source>
</reference>
<evidence type="ECO:0000256" key="14">
    <source>
        <dbReference type="SAM" id="MobiDB-lite"/>
    </source>
</evidence>